<keyword evidence="3" id="KW-1185">Reference proteome</keyword>
<evidence type="ECO:0000259" key="1">
    <source>
        <dbReference type="Pfam" id="PF03031"/>
    </source>
</evidence>
<dbReference type="OrthoDB" id="303614at2759"/>
<feature type="domain" description="FCP1 homology" evidence="1">
    <location>
        <begin position="12"/>
        <end position="192"/>
    </location>
</feature>
<dbReference type="InterPro" id="IPR004274">
    <property type="entry name" value="FCP1_dom"/>
</dbReference>
<protein>
    <recommendedName>
        <fullName evidence="1">FCP1 homology domain-containing protein</fullName>
    </recommendedName>
</protein>
<accession>A0A078AS61</accession>
<evidence type="ECO:0000313" key="2">
    <source>
        <dbReference type="EMBL" id="CDW85004.1"/>
    </source>
</evidence>
<name>A0A078AS61_STYLE</name>
<dbReference type="Proteomes" id="UP000039865">
    <property type="component" value="Unassembled WGS sequence"/>
</dbReference>
<dbReference type="Pfam" id="PF03031">
    <property type="entry name" value="NIF"/>
    <property type="match status" value="1"/>
</dbReference>
<reference evidence="2 3" key="1">
    <citation type="submission" date="2014-06" db="EMBL/GenBank/DDBJ databases">
        <authorList>
            <person name="Swart Estienne"/>
        </authorList>
    </citation>
    <scope>NUCLEOTIDE SEQUENCE [LARGE SCALE GENOMIC DNA]</scope>
    <source>
        <strain evidence="2 3">130c</strain>
    </source>
</reference>
<dbReference type="Gene3D" id="3.40.50.1000">
    <property type="entry name" value="HAD superfamily/HAD-like"/>
    <property type="match status" value="1"/>
</dbReference>
<dbReference type="InterPro" id="IPR023214">
    <property type="entry name" value="HAD_sf"/>
</dbReference>
<sequence length="237" mass="27674">MAAKKSAADKILLLFDLNGTLGYVNKNLKTVSQQGIYTGNELIKPVFQDAHQQIYQRPNLKYINHDILLKMKDKFDIGVWSCQSRENTQVQLKYLFGRFFPQKGLQGKDYAESVEEQEIKPVPISRNLGSIFQKYPQYDEQSTIVVSNFYNKMEDFQRNDLVLPMYHPKVGTTDFIDDRHMHFLYQYLKFILSLDTAVGSDIRIRMGYASYEAFIQRLVKQSKIDSYNYGKNTTPEF</sequence>
<dbReference type="AlphaFoldDB" id="A0A078AS61"/>
<dbReference type="SUPFAM" id="SSF56784">
    <property type="entry name" value="HAD-like"/>
    <property type="match status" value="1"/>
</dbReference>
<evidence type="ECO:0000313" key="3">
    <source>
        <dbReference type="Proteomes" id="UP000039865"/>
    </source>
</evidence>
<dbReference type="EMBL" id="CCKQ01013356">
    <property type="protein sequence ID" value="CDW85004.1"/>
    <property type="molecule type" value="Genomic_DNA"/>
</dbReference>
<gene>
    <name evidence="2" type="primary">Contig10599.g11321</name>
    <name evidence="2" type="ORF">STYLEM_14074</name>
</gene>
<proteinExistence type="predicted"/>
<dbReference type="InParanoid" id="A0A078AS61"/>
<dbReference type="InterPro" id="IPR036412">
    <property type="entry name" value="HAD-like_sf"/>
</dbReference>
<organism evidence="2 3">
    <name type="scientific">Stylonychia lemnae</name>
    <name type="common">Ciliate</name>
    <dbReference type="NCBI Taxonomy" id="5949"/>
    <lineage>
        <taxon>Eukaryota</taxon>
        <taxon>Sar</taxon>
        <taxon>Alveolata</taxon>
        <taxon>Ciliophora</taxon>
        <taxon>Intramacronucleata</taxon>
        <taxon>Spirotrichea</taxon>
        <taxon>Stichotrichia</taxon>
        <taxon>Sporadotrichida</taxon>
        <taxon>Oxytrichidae</taxon>
        <taxon>Stylonychinae</taxon>
        <taxon>Stylonychia</taxon>
    </lineage>
</organism>